<name>A0A7R8CAE8_LEPSM</name>
<dbReference type="AlphaFoldDB" id="A0A7R8CAE8"/>
<gene>
    <name evidence="1" type="ORF">LSAA_634</name>
</gene>
<sequence length="180" mass="20816">MILNNTLKLFVEDVKKEWYVRLETKQGKFRHASTLQGQENVKGSSSIAFQVSDNLSSIPLLLPVKEQIVKLKFDRMQKQCSNSFGFRHSFKKYTGEKKKGKLEDVDKLCVEDKSDTSLKDRSNIVWYEDIQKSYTKHPKEILNRNVSIIEEFNNSTRCSGALTLEKESLNEVTEESMSKI</sequence>
<proteinExistence type="predicted"/>
<dbReference type="EMBL" id="HG994580">
    <property type="protein sequence ID" value="CAF2750409.1"/>
    <property type="molecule type" value="Genomic_DNA"/>
</dbReference>
<evidence type="ECO:0000313" key="2">
    <source>
        <dbReference type="Proteomes" id="UP000675881"/>
    </source>
</evidence>
<keyword evidence="2" id="KW-1185">Reference proteome</keyword>
<dbReference type="Proteomes" id="UP000675881">
    <property type="component" value="Chromosome 1"/>
</dbReference>
<reference evidence="1" key="1">
    <citation type="submission" date="2021-02" db="EMBL/GenBank/DDBJ databases">
        <authorList>
            <person name="Bekaert M."/>
        </authorList>
    </citation>
    <scope>NUCLEOTIDE SEQUENCE</scope>
    <source>
        <strain evidence="1">IoA-00</strain>
    </source>
</reference>
<evidence type="ECO:0000313" key="1">
    <source>
        <dbReference type="EMBL" id="CAF2750409.1"/>
    </source>
</evidence>
<accession>A0A7R8CAE8</accession>
<organism evidence="1 2">
    <name type="scientific">Lepeophtheirus salmonis</name>
    <name type="common">Salmon louse</name>
    <name type="synonym">Caligus salmonis</name>
    <dbReference type="NCBI Taxonomy" id="72036"/>
    <lineage>
        <taxon>Eukaryota</taxon>
        <taxon>Metazoa</taxon>
        <taxon>Ecdysozoa</taxon>
        <taxon>Arthropoda</taxon>
        <taxon>Crustacea</taxon>
        <taxon>Multicrustacea</taxon>
        <taxon>Hexanauplia</taxon>
        <taxon>Copepoda</taxon>
        <taxon>Siphonostomatoida</taxon>
        <taxon>Caligidae</taxon>
        <taxon>Lepeophtheirus</taxon>
    </lineage>
</organism>
<protein>
    <submittedName>
        <fullName evidence="1">(salmon louse) hypothetical protein</fullName>
    </submittedName>
</protein>